<protein>
    <recommendedName>
        <fullName evidence="3">Lipoprotein</fullName>
    </recommendedName>
</protein>
<evidence type="ECO:0000313" key="2">
    <source>
        <dbReference type="Proteomes" id="UP000500961"/>
    </source>
</evidence>
<dbReference type="PROSITE" id="PS51257">
    <property type="entry name" value="PROKAR_LIPOPROTEIN"/>
    <property type="match status" value="1"/>
</dbReference>
<evidence type="ECO:0008006" key="3">
    <source>
        <dbReference type="Google" id="ProtNLM"/>
    </source>
</evidence>
<keyword evidence="2" id="KW-1185">Reference proteome</keyword>
<dbReference type="Proteomes" id="UP000500961">
    <property type="component" value="Chromosome"/>
</dbReference>
<proteinExistence type="predicted"/>
<dbReference type="RefSeq" id="WP_173075260.1">
    <property type="nucleotide sequence ID" value="NZ_CP041345.1"/>
</dbReference>
<sequence length="304" mass="33796">MNKGSRFIILVSVFALAVVTVSCKCNREPDDMLNVNPEDVKSDEELISSIESVKQIFYSLPSPLETAMILKRSGASYNEELLNSIESVSKYNTTKSMALNLGIYSTDLSYASLFDQTQATIKYMTASKKMAEGLGILNAIDNSVIEKLEENINNRDVILETISETFLNTNSILQEDDRVAVGSMILVGGWVEGLYIATSLVDDVNKVDNEMVDRIIDQKLSLGTVLKLLEQSISNADVKELYDDMLELQKVYNDIKIEVKDVKVVNSGESNVSTIKSNNVTSISPKSFENLKTKVKELRNKYTA</sequence>
<organism evidence="1 2">
    <name type="scientific">Tenuifilum thalassicum</name>
    <dbReference type="NCBI Taxonomy" id="2590900"/>
    <lineage>
        <taxon>Bacteria</taxon>
        <taxon>Pseudomonadati</taxon>
        <taxon>Bacteroidota</taxon>
        <taxon>Bacteroidia</taxon>
        <taxon>Bacteroidales</taxon>
        <taxon>Tenuifilaceae</taxon>
        <taxon>Tenuifilum</taxon>
    </lineage>
</organism>
<gene>
    <name evidence="1" type="ORF">FHG85_09515</name>
</gene>
<dbReference type="AlphaFoldDB" id="A0A7D3Y0F8"/>
<accession>A0A7D3Y0F8</accession>
<name>A0A7D3Y0F8_9BACT</name>
<dbReference type="EMBL" id="CP041345">
    <property type="protein sequence ID" value="QKG80493.1"/>
    <property type="molecule type" value="Genomic_DNA"/>
</dbReference>
<dbReference type="KEGG" id="ttz:FHG85_09515"/>
<reference evidence="1 2" key="1">
    <citation type="submission" date="2019-07" db="EMBL/GenBank/DDBJ databases">
        <title>Thalassofilum flectens gen. nov., sp. nov., a novel moderate thermophilic anaerobe from a shallow sea hot spring in Kunashir Island (Russia), representing a new family in the order Bacteroidales, and proposal of Thalassofilacea fam. nov.</title>
        <authorList>
            <person name="Kochetkova T.V."/>
            <person name="Podosokorskaya O.A."/>
            <person name="Novikov A."/>
            <person name="Elcheninov A.G."/>
            <person name="Toshchakov S.V."/>
            <person name="Kublanov I.V."/>
        </authorList>
    </citation>
    <scope>NUCLEOTIDE SEQUENCE [LARGE SCALE GENOMIC DNA]</scope>
    <source>
        <strain evidence="1 2">38-H</strain>
    </source>
</reference>
<evidence type="ECO:0000313" key="1">
    <source>
        <dbReference type="EMBL" id="QKG80493.1"/>
    </source>
</evidence>